<feature type="domain" description="Homeobox" evidence="5">
    <location>
        <begin position="16"/>
        <end position="74"/>
    </location>
</feature>
<dbReference type="Gene3D" id="1.10.10.60">
    <property type="entry name" value="Homeodomain-like"/>
    <property type="match status" value="1"/>
</dbReference>
<protein>
    <recommendedName>
        <fullName evidence="5">Homeobox domain-containing protein</fullName>
    </recommendedName>
</protein>
<evidence type="ECO:0000313" key="6">
    <source>
        <dbReference type="EMBL" id="KHN17282.1"/>
    </source>
</evidence>
<name>A0A0B2QBX2_GLYSO</name>
<evidence type="ECO:0000259" key="5">
    <source>
        <dbReference type="PROSITE" id="PS50071"/>
    </source>
</evidence>
<dbReference type="Proteomes" id="UP000053555">
    <property type="component" value="Unassembled WGS sequence"/>
</dbReference>
<keyword evidence="2 3" id="KW-0539">Nucleus</keyword>
<dbReference type="InterPro" id="IPR009057">
    <property type="entry name" value="Homeodomain-like_sf"/>
</dbReference>
<comment type="subcellular location">
    <subcellularLocation>
        <location evidence="1 2 3">Nucleus</location>
    </subcellularLocation>
</comment>
<dbReference type="Pfam" id="PF00046">
    <property type="entry name" value="Homeodomain"/>
    <property type="match status" value="1"/>
</dbReference>
<dbReference type="PROSITE" id="PS50071">
    <property type="entry name" value="HOMEOBOX_2"/>
    <property type="match status" value="1"/>
</dbReference>
<keyword evidence="2 3" id="KW-0238">DNA-binding</keyword>
<accession>A0A0B2QBX2</accession>
<evidence type="ECO:0000256" key="3">
    <source>
        <dbReference type="RuleBase" id="RU000682"/>
    </source>
</evidence>
<dbReference type="SUPFAM" id="SSF46689">
    <property type="entry name" value="Homeodomain-like"/>
    <property type="match status" value="1"/>
</dbReference>
<dbReference type="GO" id="GO:0005634">
    <property type="term" value="C:nucleus"/>
    <property type="evidence" value="ECO:0007669"/>
    <property type="project" value="UniProtKB-SubCell"/>
</dbReference>
<gene>
    <name evidence="6" type="ORF">glysoja_044568</name>
</gene>
<dbReference type="GO" id="GO:0003677">
    <property type="term" value="F:DNA binding"/>
    <property type="evidence" value="ECO:0007669"/>
    <property type="project" value="UniProtKB-UniRule"/>
</dbReference>
<feature type="region of interest" description="Disordered" evidence="4">
    <location>
        <begin position="1"/>
        <end position="26"/>
    </location>
</feature>
<dbReference type="PANTHER" id="PTHR47713:SF2">
    <property type="entry name" value="HOMEODOMAIN-LIKE SUPERFAMILY PROTEIN"/>
    <property type="match status" value="1"/>
</dbReference>
<dbReference type="AlphaFoldDB" id="A0A0B2QBX2"/>
<dbReference type="InterPro" id="IPR001356">
    <property type="entry name" value="HD"/>
</dbReference>
<evidence type="ECO:0000256" key="1">
    <source>
        <dbReference type="ARBA" id="ARBA00004123"/>
    </source>
</evidence>
<evidence type="ECO:0000256" key="4">
    <source>
        <dbReference type="SAM" id="MobiDB-lite"/>
    </source>
</evidence>
<reference evidence="6" key="1">
    <citation type="submission" date="2014-07" db="EMBL/GenBank/DDBJ databases">
        <title>Identification of a novel salt tolerance gene in wild soybean by whole-genome sequencing.</title>
        <authorList>
            <person name="Lam H.-M."/>
            <person name="Qi X."/>
            <person name="Li M.-W."/>
            <person name="Liu X."/>
            <person name="Xie M."/>
            <person name="Ni M."/>
            <person name="Xu X."/>
        </authorList>
    </citation>
    <scope>NUCLEOTIDE SEQUENCE [LARGE SCALE GENOMIC DNA]</scope>
    <source>
        <tissue evidence="6">Root</tissue>
    </source>
</reference>
<organism evidence="6">
    <name type="scientific">Glycine soja</name>
    <name type="common">Wild soybean</name>
    <dbReference type="NCBI Taxonomy" id="3848"/>
    <lineage>
        <taxon>Eukaryota</taxon>
        <taxon>Viridiplantae</taxon>
        <taxon>Streptophyta</taxon>
        <taxon>Embryophyta</taxon>
        <taxon>Tracheophyta</taxon>
        <taxon>Spermatophyta</taxon>
        <taxon>Magnoliopsida</taxon>
        <taxon>eudicotyledons</taxon>
        <taxon>Gunneridae</taxon>
        <taxon>Pentapetalae</taxon>
        <taxon>rosids</taxon>
        <taxon>fabids</taxon>
        <taxon>Fabales</taxon>
        <taxon>Fabaceae</taxon>
        <taxon>Papilionoideae</taxon>
        <taxon>50 kb inversion clade</taxon>
        <taxon>NPAAA clade</taxon>
        <taxon>indigoferoid/millettioid clade</taxon>
        <taxon>Phaseoleae</taxon>
        <taxon>Glycine</taxon>
        <taxon>Glycine subgen. Soja</taxon>
    </lineage>
</organism>
<dbReference type="PANTHER" id="PTHR47713">
    <property type="entry name" value="HOMEODOMAIN-LIKE SUPERFAMILY PROTEIN"/>
    <property type="match status" value="1"/>
</dbReference>
<dbReference type="EMBL" id="KN660356">
    <property type="protein sequence ID" value="KHN17282.1"/>
    <property type="molecule type" value="Genomic_DNA"/>
</dbReference>
<keyword evidence="2 3" id="KW-0371">Homeobox</keyword>
<sequence>MEESSELQSEENKVSNEKNKKRKLKTPAQLKALEDFYNEHEYPTEEMKLVLAEELGLTEKQISGWFCHRRLEDW</sequence>
<dbReference type="SMART" id="SM00389">
    <property type="entry name" value="HOX"/>
    <property type="match status" value="1"/>
</dbReference>
<dbReference type="CDD" id="cd00086">
    <property type="entry name" value="homeodomain"/>
    <property type="match status" value="1"/>
</dbReference>
<proteinExistence type="predicted"/>
<evidence type="ECO:0000256" key="2">
    <source>
        <dbReference type="PROSITE-ProRule" id="PRU00108"/>
    </source>
</evidence>